<dbReference type="AlphaFoldDB" id="X0W2J6"/>
<evidence type="ECO:0000313" key="1">
    <source>
        <dbReference type="EMBL" id="GAG17557.1"/>
    </source>
</evidence>
<organism evidence="1">
    <name type="scientific">marine sediment metagenome</name>
    <dbReference type="NCBI Taxonomy" id="412755"/>
    <lineage>
        <taxon>unclassified sequences</taxon>
        <taxon>metagenomes</taxon>
        <taxon>ecological metagenomes</taxon>
    </lineage>
</organism>
<feature type="non-terminal residue" evidence="1">
    <location>
        <position position="258"/>
    </location>
</feature>
<feature type="non-terminal residue" evidence="1">
    <location>
        <position position="1"/>
    </location>
</feature>
<sequence>TIKTQLEAGTYPDDTLSSDNIFDYAQYEGRRRYPSCEIETVQPESTNETKKSTETTVAFEIRYFVRNLGIRTDEIASQKLVEDVIMAQMESMTLQDHKVVFESKTWKREQVNKAPSHPAYTVSILRVTIRQVTTTTATADGTLKFILAGSTVDSAPAGDYTYTNVFNVDLKVGYRDIEEGHVGTNLIKHFAGHITGNFIASIMVKSGDLGTTGDKLNKMPKLTTLGEKPVYQFEYANLTSDSSTITNTFDCEVDSVQM</sequence>
<name>X0W2J6_9ZZZZ</name>
<accession>X0W2J6</accession>
<comment type="caution">
    <text evidence="1">The sequence shown here is derived from an EMBL/GenBank/DDBJ whole genome shotgun (WGS) entry which is preliminary data.</text>
</comment>
<proteinExistence type="predicted"/>
<dbReference type="EMBL" id="BARS01035351">
    <property type="protein sequence ID" value="GAG17557.1"/>
    <property type="molecule type" value="Genomic_DNA"/>
</dbReference>
<reference evidence="1" key="1">
    <citation type="journal article" date="2014" name="Front. Microbiol.">
        <title>High frequency of phylogenetically diverse reductive dehalogenase-homologous genes in deep subseafloor sedimentary metagenomes.</title>
        <authorList>
            <person name="Kawai M."/>
            <person name="Futagami T."/>
            <person name="Toyoda A."/>
            <person name="Takaki Y."/>
            <person name="Nishi S."/>
            <person name="Hori S."/>
            <person name="Arai W."/>
            <person name="Tsubouchi T."/>
            <person name="Morono Y."/>
            <person name="Uchiyama I."/>
            <person name="Ito T."/>
            <person name="Fujiyama A."/>
            <person name="Inagaki F."/>
            <person name="Takami H."/>
        </authorList>
    </citation>
    <scope>NUCLEOTIDE SEQUENCE</scope>
    <source>
        <strain evidence="1">Expedition CK06-06</strain>
    </source>
</reference>
<gene>
    <name evidence="1" type="ORF">S01H1_54475</name>
</gene>
<protein>
    <submittedName>
        <fullName evidence="1">Uncharacterized protein</fullName>
    </submittedName>
</protein>